<gene>
    <name evidence="2" type="ORF">EV644_103422</name>
</gene>
<dbReference type="InterPro" id="IPR002734">
    <property type="entry name" value="RibDG_C"/>
</dbReference>
<accession>A0ABY2BQM8</accession>
<proteinExistence type="predicted"/>
<dbReference type="RefSeq" id="WP_132189880.1">
    <property type="nucleotide sequence ID" value="NZ_SLWM01000003.1"/>
</dbReference>
<reference evidence="2 3" key="1">
    <citation type="journal article" date="2015" name="Stand. Genomic Sci.">
        <title>Genomic Encyclopedia of Bacterial and Archaeal Type Strains, Phase III: the genomes of soil and plant-associated and newly described type strains.</title>
        <authorList>
            <person name="Whitman W.B."/>
            <person name="Woyke T."/>
            <person name="Klenk H.P."/>
            <person name="Zhou Y."/>
            <person name="Lilburn T.G."/>
            <person name="Beck B.J."/>
            <person name="De Vos P."/>
            <person name="Vandamme P."/>
            <person name="Eisen J.A."/>
            <person name="Garrity G."/>
            <person name="Hugenholtz P."/>
            <person name="Kyrpides N.C."/>
        </authorList>
    </citation>
    <scope>NUCLEOTIDE SEQUENCE [LARGE SCALE GENOMIC DNA]</scope>
    <source>
        <strain evidence="2 3">VKM Ac-2538</strain>
    </source>
</reference>
<organism evidence="2 3">
    <name type="scientific">Kribbella orskensis</name>
    <dbReference type="NCBI Taxonomy" id="2512216"/>
    <lineage>
        <taxon>Bacteria</taxon>
        <taxon>Bacillati</taxon>
        <taxon>Actinomycetota</taxon>
        <taxon>Actinomycetes</taxon>
        <taxon>Propionibacteriales</taxon>
        <taxon>Kribbellaceae</taxon>
        <taxon>Kribbella</taxon>
    </lineage>
</organism>
<dbReference type="Gene3D" id="3.40.430.10">
    <property type="entry name" value="Dihydrofolate Reductase, subunit A"/>
    <property type="match status" value="1"/>
</dbReference>
<evidence type="ECO:0000259" key="1">
    <source>
        <dbReference type="Pfam" id="PF01872"/>
    </source>
</evidence>
<evidence type="ECO:0000313" key="2">
    <source>
        <dbReference type="EMBL" id="TCO27719.1"/>
    </source>
</evidence>
<sequence>MKLTLHTFLSVDGVMQGPGGPDEDRSGGFERGGWLVPYSDEGMGEIVSDWFTHAEAILLGRTTYTMMQAFWSQVTDPDNPVAAALNNLPKYIATSTPLEPAWNNSTALTDNAIEQIRELKGKPGGELQVHGSCGLAQSLHQAGLIDEYRLLTFPVAVGTGKRLFTDGAQASGFTVVDSRITRTGTTYVALQPKPFHVGDIEVEDGKEKEIR</sequence>
<dbReference type="EMBL" id="SLWM01000003">
    <property type="protein sequence ID" value="TCO27719.1"/>
    <property type="molecule type" value="Genomic_DNA"/>
</dbReference>
<dbReference type="InterPro" id="IPR050765">
    <property type="entry name" value="Riboflavin_Biosynth_HTPR"/>
</dbReference>
<keyword evidence="3" id="KW-1185">Reference proteome</keyword>
<dbReference type="PANTHER" id="PTHR38011">
    <property type="entry name" value="DIHYDROFOLATE REDUCTASE FAMILY PROTEIN (AFU_ORTHOLOGUE AFUA_8G06820)"/>
    <property type="match status" value="1"/>
</dbReference>
<dbReference type="Pfam" id="PF01872">
    <property type="entry name" value="RibD_C"/>
    <property type="match status" value="1"/>
</dbReference>
<dbReference type="InterPro" id="IPR024072">
    <property type="entry name" value="DHFR-like_dom_sf"/>
</dbReference>
<dbReference type="PANTHER" id="PTHR38011:SF2">
    <property type="entry name" value="BIFUNCTIONAL DEAMINASE-REDUCTASE DOMAIN PROTEIN"/>
    <property type="match status" value="1"/>
</dbReference>
<protein>
    <submittedName>
        <fullName evidence="2">Dihydrofolate reductase</fullName>
    </submittedName>
</protein>
<name>A0ABY2BQM8_9ACTN</name>
<dbReference type="SUPFAM" id="SSF53597">
    <property type="entry name" value="Dihydrofolate reductase-like"/>
    <property type="match status" value="1"/>
</dbReference>
<comment type="caution">
    <text evidence="2">The sequence shown here is derived from an EMBL/GenBank/DDBJ whole genome shotgun (WGS) entry which is preliminary data.</text>
</comment>
<feature type="domain" description="Bacterial bifunctional deaminase-reductase C-terminal" evidence="1">
    <location>
        <begin position="2"/>
        <end position="185"/>
    </location>
</feature>
<dbReference type="Proteomes" id="UP000295818">
    <property type="component" value="Unassembled WGS sequence"/>
</dbReference>
<evidence type="ECO:0000313" key="3">
    <source>
        <dbReference type="Proteomes" id="UP000295818"/>
    </source>
</evidence>